<dbReference type="AlphaFoldDB" id="A0A7I5E8L9"/>
<dbReference type="OrthoDB" id="5854472at2759"/>
<sequence length="347" mass="39383">MYATFRPIIVSSVFSEMEDDQNSPNVKSELVGLKSELVGCEETVFNTQQLLSFDCEREIQILERDIRQQKESSVNAKTAITFEQLRKIHNLGKFLGPQKEMFFDRICRAADIQRASLKNRLKQNKEKFEPPSMLGSYRQGYQDAAVPNEGTPLLTAHWQQLGQLSANENYLSPPTLHSLVQVSMAETPRTPSSSTAEMTLLRPGSVSEEEMKLPAERSLDLMQLGFSFDEVKQIADLFDQYKEIVRPHNPSLTLNQILAQFANLISISVPENLKLLSYSFNLLEMGYSRQEVARLIARERRRPIIEPVEGDMKPKRSRPASTVEPSVETISSHEQNGNQSDDETPFT</sequence>
<dbReference type="OMA" id="QFCNYIS"/>
<feature type="compositionally biased region" description="Polar residues" evidence="1">
    <location>
        <begin position="319"/>
        <end position="339"/>
    </location>
</feature>
<protein>
    <submittedName>
        <fullName evidence="3">Coiled-coil domain-containing protein</fullName>
    </submittedName>
</protein>
<evidence type="ECO:0000256" key="1">
    <source>
        <dbReference type="SAM" id="MobiDB-lite"/>
    </source>
</evidence>
<reference evidence="3" key="1">
    <citation type="submission" date="2020-12" db="UniProtKB">
        <authorList>
            <consortium name="WormBaseParasite"/>
        </authorList>
    </citation>
    <scope>IDENTIFICATION</scope>
    <source>
        <strain evidence="3">MHco3</strain>
    </source>
</reference>
<evidence type="ECO:0000313" key="2">
    <source>
        <dbReference type="Proteomes" id="UP000025227"/>
    </source>
</evidence>
<accession>A0A7I5E8L9</accession>
<feature type="region of interest" description="Disordered" evidence="1">
    <location>
        <begin position="306"/>
        <end position="347"/>
    </location>
</feature>
<evidence type="ECO:0000313" key="3">
    <source>
        <dbReference type="WBParaSite" id="HCON_00068520-00001"/>
    </source>
</evidence>
<name>A0A7I5E8L9_HAECO</name>
<dbReference type="Proteomes" id="UP000025227">
    <property type="component" value="Unplaced"/>
</dbReference>
<keyword evidence="2" id="KW-1185">Reference proteome</keyword>
<organism evidence="2 3">
    <name type="scientific">Haemonchus contortus</name>
    <name type="common">Barber pole worm</name>
    <dbReference type="NCBI Taxonomy" id="6289"/>
    <lineage>
        <taxon>Eukaryota</taxon>
        <taxon>Metazoa</taxon>
        <taxon>Ecdysozoa</taxon>
        <taxon>Nematoda</taxon>
        <taxon>Chromadorea</taxon>
        <taxon>Rhabditida</taxon>
        <taxon>Rhabditina</taxon>
        <taxon>Rhabditomorpha</taxon>
        <taxon>Strongyloidea</taxon>
        <taxon>Trichostrongylidae</taxon>
        <taxon>Haemonchus</taxon>
    </lineage>
</organism>
<proteinExistence type="predicted"/>
<dbReference type="WBParaSite" id="HCON_00068520-00001">
    <property type="protein sequence ID" value="HCON_00068520-00001"/>
    <property type="gene ID" value="HCON_00068520"/>
</dbReference>